<keyword evidence="3" id="KW-1185">Reference proteome</keyword>
<evidence type="ECO:0000313" key="2">
    <source>
        <dbReference type="EMBL" id="PUZ65579.1"/>
    </source>
</evidence>
<name>A0A2T7ECM9_9POAL</name>
<feature type="region of interest" description="Disordered" evidence="1">
    <location>
        <begin position="43"/>
        <end position="63"/>
    </location>
</feature>
<dbReference type="Gramene" id="PUZ65579">
    <property type="protein sequence ID" value="PUZ65579"/>
    <property type="gene ID" value="GQ55_3G235700"/>
</dbReference>
<organism evidence="2 3">
    <name type="scientific">Panicum hallii var. hallii</name>
    <dbReference type="NCBI Taxonomy" id="1504633"/>
    <lineage>
        <taxon>Eukaryota</taxon>
        <taxon>Viridiplantae</taxon>
        <taxon>Streptophyta</taxon>
        <taxon>Embryophyta</taxon>
        <taxon>Tracheophyta</taxon>
        <taxon>Spermatophyta</taxon>
        <taxon>Magnoliopsida</taxon>
        <taxon>Liliopsida</taxon>
        <taxon>Poales</taxon>
        <taxon>Poaceae</taxon>
        <taxon>PACMAD clade</taxon>
        <taxon>Panicoideae</taxon>
        <taxon>Panicodae</taxon>
        <taxon>Paniceae</taxon>
        <taxon>Panicinae</taxon>
        <taxon>Panicum</taxon>
        <taxon>Panicum sect. Panicum</taxon>
    </lineage>
</organism>
<dbReference type="AlphaFoldDB" id="A0A2T7ECM9"/>
<accession>A0A2T7ECM9</accession>
<evidence type="ECO:0000313" key="3">
    <source>
        <dbReference type="Proteomes" id="UP000244336"/>
    </source>
</evidence>
<gene>
    <name evidence="2" type="ORF">GQ55_3G235700</name>
</gene>
<proteinExistence type="predicted"/>
<reference evidence="2 3" key="1">
    <citation type="submission" date="2018-04" db="EMBL/GenBank/DDBJ databases">
        <title>WGS assembly of Panicum hallii var. hallii HAL2.</title>
        <authorList>
            <person name="Lovell J."/>
            <person name="Jenkins J."/>
            <person name="Lowry D."/>
            <person name="Mamidi S."/>
            <person name="Sreedasyam A."/>
            <person name="Weng X."/>
            <person name="Barry K."/>
            <person name="Bonette J."/>
            <person name="Campitelli B."/>
            <person name="Daum C."/>
            <person name="Gordon S."/>
            <person name="Gould B."/>
            <person name="Lipzen A."/>
            <person name="MacQueen A."/>
            <person name="Palacio-Mejia J."/>
            <person name="Plott C."/>
            <person name="Shakirov E."/>
            <person name="Shu S."/>
            <person name="Yoshinaga Y."/>
            <person name="Zane M."/>
            <person name="Rokhsar D."/>
            <person name="Grimwood J."/>
            <person name="Schmutz J."/>
            <person name="Juenger T."/>
        </authorList>
    </citation>
    <scope>NUCLEOTIDE SEQUENCE [LARGE SCALE GENOMIC DNA]</scope>
    <source>
        <strain evidence="3">cv. HAL2</strain>
    </source>
</reference>
<protein>
    <submittedName>
        <fullName evidence="2">Uncharacterized protein</fullName>
    </submittedName>
</protein>
<dbReference type="Proteomes" id="UP000244336">
    <property type="component" value="Chromosome 3"/>
</dbReference>
<sequence>MVSTGAKSNLIAFHTSQAAASSGLHLQAALIISLPSRARSRPSLRACTQASKATRLAAAPGPS</sequence>
<evidence type="ECO:0000256" key="1">
    <source>
        <dbReference type="SAM" id="MobiDB-lite"/>
    </source>
</evidence>
<dbReference type="EMBL" id="CM009751">
    <property type="protein sequence ID" value="PUZ65579.1"/>
    <property type="molecule type" value="Genomic_DNA"/>
</dbReference>
<dbReference type="OrthoDB" id="10382491at2759"/>